<protein>
    <submittedName>
        <fullName evidence="2">Uncharacterized protein</fullName>
    </submittedName>
</protein>
<evidence type="ECO:0000313" key="2">
    <source>
        <dbReference type="EMBL" id="EFD88734.1"/>
    </source>
</evidence>
<dbReference type="Proteomes" id="UP000003075">
    <property type="component" value="Unassembled WGS sequence"/>
</dbReference>
<keyword evidence="1" id="KW-1133">Transmembrane helix</keyword>
<reference evidence="2 3" key="1">
    <citation type="journal article" date="2010" name="Appl. Microbiol. Biotechnol.">
        <title>Genotypic diversity in Oenococcus oeni by high-density microarray comparative genome hybridization and whole genome sequencing.</title>
        <authorList>
            <person name="Borneman A.R."/>
            <person name="Bartowsky E.J."/>
            <person name="McCarthy J."/>
            <person name="Chambers P.J."/>
        </authorList>
    </citation>
    <scope>NUCLEOTIDE SEQUENCE [LARGE SCALE GENOMIC DNA]</scope>
    <source>
        <strain evidence="2 3">AWRIB429</strain>
    </source>
</reference>
<name>D3L8U2_OENOE</name>
<dbReference type="EMBL" id="ACSE01000012">
    <property type="protein sequence ID" value="EFD88734.1"/>
    <property type="molecule type" value="Genomic_DNA"/>
</dbReference>
<organism evidence="2 3">
    <name type="scientific">Oenococcus oeni AWRIB429</name>
    <dbReference type="NCBI Taxonomy" id="655225"/>
    <lineage>
        <taxon>Bacteria</taxon>
        <taxon>Bacillati</taxon>
        <taxon>Bacillota</taxon>
        <taxon>Bacilli</taxon>
        <taxon>Lactobacillales</taxon>
        <taxon>Lactobacillaceae</taxon>
        <taxon>Oenococcus</taxon>
    </lineage>
</organism>
<evidence type="ECO:0000313" key="3">
    <source>
        <dbReference type="Proteomes" id="UP000003075"/>
    </source>
</evidence>
<proteinExistence type="predicted"/>
<accession>D3L8U2</accession>
<sequence>MDFFIVFVFYSFSVLSINISTFLIYCFSMSNHKSNCGGTINFIHSFGFI</sequence>
<gene>
    <name evidence="2" type="ORF">AWRIB429_0772</name>
</gene>
<dbReference type="AlphaFoldDB" id="D3L8U2"/>
<keyword evidence="1" id="KW-0472">Membrane</keyword>
<evidence type="ECO:0000256" key="1">
    <source>
        <dbReference type="SAM" id="Phobius"/>
    </source>
</evidence>
<feature type="transmembrane region" description="Helical" evidence="1">
    <location>
        <begin position="6"/>
        <end position="27"/>
    </location>
</feature>
<keyword evidence="1" id="KW-0812">Transmembrane</keyword>
<comment type="caution">
    <text evidence="2">The sequence shown here is derived from an EMBL/GenBank/DDBJ whole genome shotgun (WGS) entry which is preliminary data.</text>
</comment>